<accession>A0AA36F6W2</accession>
<keyword evidence="3" id="KW-1185">Reference proteome</keyword>
<name>A0AA36F6W2_OCTVU</name>
<keyword evidence="1" id="KW-0472">Membrane</keyword>
<dbReference type="Proteomes" id="UP001162480">
    <property type="component" value="Chromosome 9"/>
</dbReference>
<protein>
    <submittedName>
        <fullName evidence="2">Uncharacterized protein</fullName>
    </submittedName>
</protein>
<organism evidence="2 3">
    <name type="scientific">Octopus vulgaris</name>
    <name type="common">Common octopus</name>
    <dbReference type="NCBI Taxonomy" id="6645"/>
    <lineage>
        <taxon>Eukaryota</taxon>
        <taxon>Metazoa</taxon>
        <taxon>Spiralia</taxon>
        <taxon>Lophotrochozoa</taxon>
        <taxon>Mollusca</taxon>
        <taxon>Cephalopoda</taxon>
        <taxon>Coleoidea</taxon>
        <taxon>Octopodiformes</taxon>
        <taxon>Octopoda</taxon>
        <taxon>Incirrata</taxon>
        <taxon>Octopodidae</taxon>
        <taxon>Octopus</taxon>
    </lineage>
</organism>
<reference evidence="2" key="1">
    <citation type="submission" date="2023-08" db="EMBL/GenBank/DDBJ databases">
        <authorList>
            <person name="Alioto T."/>
            <person name="Alioto T."/>
            <person name="Gomez Garrido J."/>
        </authorList>
    </citation>
    <scope>NUCLEOTIDE SEQUENCE</scope>
</reference>
<evidence type="ECO:0000256" key="1">
    <source>
        <dbReference type="SAM" id="Phobius"/>
    </source>
</evidence>
<proteinExistence type="predicted"/>
<dbReference type="AlphaFoldDB" id="A0AA36F6W2"/>
<feature type="transmembrane region" description="Helical" evidence="1">
    <location>
        <begin position="43"/>
        <end position="59"/>
    </location>
</feature>
<keyword evidence="1" id="KW-1133">Transmembrane helix</keyword>
<gene>
    <name evidence="2" type="ORF">OCTVUL_1B011458</name>
</gene>
<evidence type="ECO:0000313" key="2">
    <source>
        <dbReference type="EMBL" id="CAI9728016.1"/>
    </source>
</evidence>
<dbReference type="EMBL" id="OX597822">
    <property type="protein sequence ID" value="CAI9728016.1"/>
    <property type="molecule type" value="Genomic_DNA"/>
</dbReference>
<evidence type="ECO:0000313" key="3">
    <source>
        <dbReference type="Proteomes" id="UP001162480"/>
    </source>
</evidence>
<keyword evidence="1" id="KW-0812">Transmembrane</keyword>
<sequence>MDRSLRNGLYTTEPVICQTYYYVSGAGTTDSIDFPVIKLKLDIFSVCVYIYIYIYIYILQKGSFFPKTSSAL</sequence>